<dbReference type="Proteomes" id="UP001159427">
    <property type="component" value="Unassembled WGS sequence"/>
</dbReference>
<comment type="caution">
    <text evidence="2">The sequence shown here is derived from an EMBL/GenBank/DDBJ whole genome shotgun (WGS) entry which is preliminary data.</text>
</comment>
<evidence type="ECO:0000313" key="3">
    <source>
        <dbReference type="Proteomes" id="UP001159427"/>
    </source>
</evidence>
<organism evidence="2 3">
    <name type="scientific">Porites evermanni</name>
    <dbReference type="NCBI Taxonomy" id="104178"/>
    <lineage>
        <taxon>Eukaryota</taxon>
        <taxon>Metazoa</taxon>
        <taxon>Cnidaria</taxon>
        <taxon>Anthozoa</taxon>
        <taxon>Hexacorallia</taxon>
        <taxon>Scleractinia</taxon>
        <taxon>Fungiina</taxon>
        <taxon>Poritidae</taxon>
        <taxon>Porites</taxon>
    </lineage>
</organism>
<dbReference type="EMBL" id="CALNXI010000207">
    <property type="protein sequence ID" value="CAH3022138.1"/>
    <property type="molecule type" value="Genomic_DNA"/>
</dbReference>
<sequence length="133" mass="14930">MLLCLTTGQRGQTIHKMDKLFVVEHLKEYLHRTEQLRKGHSKLLLSYVKPFKPVSKHTISRGIKQVLEAAGIYIKKYLAHSSKAASTSSCKAKGLNLAEIMKNAGWSNSSTFSRFYDKPVDTAQAKFGSVFLN</sequence>
<dbReference type="SUPFAM" id="SSF56349">
    <property type="entry name" value="DNA breaking-rejoining enzymes"/>
    <property type="match status" value="1"/>
</dbReference>
<dbReference type="PANTHER" id="PTHR35617">
    <property type="entry name" value="PHAGE_INTEGRASE DOMAIN-CONTAINING PROTEIN"/>
    <property type="match status" value="1"/>
</dbReference>
<reference evidence="2 3" key="1">
    <citation type="submission" date="2022-05" db="EMBL/GenBank/DDBJ databases">
        <authorList>
            <consortium name="Genoscope - CEA"/>
            <person name="William W."/>
        </authorList>
    </citation>
    <scope>NUCLEOTIDE SEQUENCE [LARGE SCALE GENOMIC DNA]</scope>
</reference>
<dbReference type="InterPro" id="IPR011010">
    <property type="entry name" value="DNA_brk_join_enz"/>
</dbReference>
<accession>A0ABN8M314</accession>
<protein>
    <recommendedName>
        <fullName evidence="4">Tyr recombinase domain-containing protein</fullName>
    </recommendedName>
</protein>
<dbReference type="Gene3D" id="1.10.443.10">
    <property type="entry name" value="Intergrase catalytic core"/>
    <property type="match status" value="1"/>
</dbReference>
<dbReference type="PANTHER" id="PTHR35617:SF3">
    <property type="entry name" value="CORE-BINDING (CB) DOMAIN-CONTAINING PROTEIN"/>
    <property type="match status" value="1"/>
</dbReference>
<evidence type="ECO:0000256" key="1">
    <source>
        <dbReference type="ARBA" id="ARBA00023172"/>
    </source>
</evidence>
<proteinExistence type="predicted"/>
<evidence type="ECO:0008006" key="4">
    <source>
        <dbReference type="Google" id="ProtNLM"/>
    </source>
</evidence>
<dbReference type="InterPro" id="IPR013762">
    <property type="entry name" value="Integrase-like_cat_sf"/>
</dbReference>
<evidence type="ECO:0000313" key="2">
    <source>
        <dbReference type="EMBL" id="CAH3022138.1"/>
    </source>
</evidence>
<name>A0ABN8M314_9CNID</name>
<gene>
    <name evidence="2" type="ORF">PEVE_00014244</name>
</gene>
<keyword evidence="3" id="KW-1185">Reference proteome</keyword>
<keyword evidence="1" id="KW-0233">DNA recombination</keyword>